<dbReference type="InterPro" id="IPR001705">
    <property type="entry name" value="Ribosomal_bL33"/>
</dbReference>
<dbReference type="EMBL" id="UINC01119637">
    <property type="protein sequence ID" value="SVC93606.1"/>
    <property type="molecule type" value="Genomic_DNA"/>
</dbReference>
<dbReference type="SUPFAM" id="SSF57829">
    <property type="entry name" value="Zn-binding ribosomal proteins"/>
    <property type="match status" value="1"/>
</dbReference>
<evidence type="ECO:0000256" key="2">
    <source>
        <dbReference type="ARBA" id="ARBA00022980"/>
    </source>
</evidence>
<name>A0A382R7E1_9ZZZZ</name>
<comment type="similarity">
    <text evidence="1">Belongs to the bacterial ribosomal protein bL33 family.</text>
</comment>
<dbReference type="PANTHER" id="PTHR43168:SF2">
    <property type="entry name" value="LARGE RIBOSOMAL SUBUNIT PROTEIN BL33C"/>
    <property type="match status" value="1"/>
</dbReference>
<dbReference type="GO" id="GO:0005737">
    <property type="term" value="C:cytoplasm"/>
    <property type="evidence" value="ECO:0007669"/>
    <property type="project" value="UniProtKB-ARBA"/>
</dbReference>
<protein>
    <recommendedName>
        <fullName evidence="5">50S ribosomal protein L33</fullName>
    </recommendedName>
</protein>
<sequence length="55" mass="6650">MAKKSAVRTLVVLTCTECKKYSYNTEKNRRNTPDRIELSKYCRTCRTRSTFRERR</sequence>
<dbReference type="NCBIfam" id="TIGR01023">
    <property type="entry name" value="rpmG_bact"/>
    <property type="match status" value="1"/>
</dbReference>
<dbReference type="InterPro" id="IPR038584">
    <property type="entry name" value="Ribosomal_bL33_sf"/>
</dbReference>
<dbReference type="PANTHER" id="PTHR43168">
    <property type="entry name" value="50S RIBOSOMAL PROTEIN L33, CHLOROPLASTIC"/>
    <property type="match status" value="1"/>
</dbReference>
<evidence type="ECO:0000313" key="4">
    <source>
        <dbReference type="EMBL" id="SVC93606.1"/>
    </source>
</evidence>
<dbReference type="NCBIfam" id="NF001860">
    <property type="entry name" value="PRK00595.1"/>
    <property type="match status" value="1"/>
</dbReference>
<evidence type="ECO:0000256" key="3">
    <source>
        <dbReference type="ARBA" id="ARBA00023274"/>
    </source>
</evidence>
<evidence type="ECO:0008006" key="5">
    <source>
        <dbReference type="Google" id="ProtNLM"/>
    </source>
</evidence>
<dbReference type="InterPro" id="IPR011332">
    <property type="entry name" value="Ribosomal_zn-bd"/>
</dbReference>
<evidence type="ECO:0000256" key="1">
    <source>
        <dbReference type="ARBA" id="ARBA00007596"/>
    </source>
</evidence>
<dbReference type="GO" id="GO:0006412">
    <property type="term" value="P:translation"/>
    <property type="evidence" value="ECO:0007669"/>
    <property type="project" value="InterPro"/>
</dbReference>
<dbReference type="GO" id="GO:1990904">
    <property type="term" value="C:ribonucleoprotein complex"/>
    <property type="evidence" value="ECO:0007669"/>
    <property type="project" value="UniProtKB-KW"/>
</dbReference>
<dbReference type="InterPro" id="IPR018264">
    <property type="entry name" value="Ribosomal_bL33_CS"/>
</dbReference>
<dbReference type="GO" id="GO:0003735">
    <property type="term" value="F:structural constituent of ribosome"/>
    <property type="evidence" value="ECO:0007669"/>
    <property type="project" value="InterPro"/>
</dbReference>
<gene>
    <name evidence="4" type="ORF">METZ01_LOCUS346460</name>
</gene>
<dbReference type="AlphaFoldDB" id="A0A382R7E1"/>
<accession>A0A382R7E1</accession>
<keyword evidence="2" id="KW-0689">Ribosomal protein</keyword>
<dbReference type="HAMAP" id="MF_00294">
    <property type="entry name" value="Ribosomal_bL33"/>
    <property type="match status" value="1"/>
</dbReference>
<reference evidence="4" key="1">
    <citation type="submission" date="2018-05" db="EMBL/GenBank/DDBJ databases">
        <authorList>
            <person name="Lanie J.A."/>
            <person name="Ng W.-L."/>
            <person name="Kazmierczak K.M."/>
            <person name="Andrzejewski T.M."/>
            <person name="Davidsen T.M."/>
            <person name="Wayne K.J."/>
            <person name="Tettelin H."/>
            <person name="Glass J.I."/>
            <person name="Rusch D."/>
            <person name="Podicherti R."/>
            <person name="Tsui H.-C.T."/>
            <person name="Winkler M.E."/>
        </authorList>
    </citation>
    <scope>NUCLEOTIDE SEQUENCE</scope>
</reference>
<dbReference type="NCBIfam" id="NF001764">
    <property type="entry name" value="PRK00504.1"/>
    <property type="match status" value="1"/>
</dbReference>
<organism evidence="4">
    <name type="scientific">marine metagenome</name>
    <dbReference type="NCBI Taxonomy" id="408172"/>
    <lineage>
        <taxon>unclassified sequences</taxon>
        <taxon>metagenomes</taxon>
        <taxon>ecological metagenomes</taxon>
    </lineage>
</organism>
<dbReference type="GO" id="GO:0005840">
    <property type="term" value="C:ribosome"/>
    <property type="evidence" value="ECO:0007669"/>
    <property type="project" value="UniProtKB-KW"/>
</dbReference>
<keyword evidence="3" id="KW-0687">Ribonucleoprotein</keyword>
<dbReference type="PROSITE" id="PS00582">
    <property type="entry name" value="RIBOSOMAL_L33"/>
    <property type="match status" value="1"/>
</dbReference>
<dbReference type="Gene3D" id="2.20.28.120">
    <property type="entry name" value="Ribosomal protein L33"/>
    <property type="match status" value="1"/>
</dbReference>
<dbReference type="Pfam" id="PF00471">
    <property type="entry name" value="Ribosomal_L33"/>
    <property type="match status" value="1"/>
</dbReference>
<proteinExistence type="inferred from homology"/>